<reference evidence="1" key="2">
    <citation type="journal article" date="2015" name="Data Brief">
        <title>Shoot transcriptome of the giant reed, Arundo donax.</title>
        <authorList>
            <person name="Barrero R.A."/>
            <person name="Guerrero F.D."/>
            <person name="Moolhuijzen P."/>
            <person name="Goolsby J.A."/>
            <person name="Tidwell J."/>
            <person name="Bellgard S.E."/>
            <person name="Bellgard M.I."/>
        </authorList>
    </citation>
    <scope>NUCLEOTIDE SEQUENCE</scope>
    <source>
        <tissue evidence="1">Shoot tissue taken approximately 20 cm above the soil surface</tissue>
    </source>
</reference>
<evidence type="ECO:0000313" key="1">
    <source>
        <dbReference type="EMBL" id="JAD19716.1"/>
    </source>
</evidence>
<organism evidence="1">
    <name type="scientific">Arundo donax</name>
    <name type="common">Giant reed</name>
    <name type="synonym">Donax arundinaceus</name>
    <dbReference type="NCBI Taxonomy" id="35708"/>
    <lineage>
        <taxon>Eukaryota</taxon>
        <taxon>Viridiplantae</taxon>
        <taxon>Streptophyta</taxon>
        <taxon>Embryophyta</taxon>
        <taxon>Tracheophyta</taxon>
        <taxon>Spermatophyta</taxon>
        <taxon>Magnoliopsida</taxon>
        <taxon>Liliopsida</taxon>
        <taxon>Poales</taxon>
        <taxon>Poaceae</taxon>
        <taxon>PACMAD clade</taxon>
        <taxon>Arundinoideae</taxon>
        <taxon>Arundineae</taxon>
        <taxon>Arundo</taxon>
    </lineage>
</organism>
<sequence length="57" mass="6686">MLSLNSILPSQTCLNMKWRQRSDLRPCYHLCPSACHQFRSPSSRVRKCLMRLPILLV</sequence>
<dbReference type="EMBL" id="GBRH01278179">
    <property type="protein sequence ID" value="JAD19716.1"/>
    <property type="molecule type" value="Transcribed_RNA"/>
</dbReference>
<name>A0A0A8Y124_ARUDO</name>
<proteinExistence type="predicted"/>
<reference evidence="1" key="1">
    <citation type="submission" date="2014-09" db="EMBL/GenBank/DDBJ databases">
        <authorList>
            <person name="Magalhaes I.L.F."/>
            <person name="Oliveira U."/>
            <person name="Santos F.R."/>
            <person name="Vidigal T.H.D.A."/>
            <person name="Brescovit A.D."/>
            <person name="Santos A.J."/>
        </authorList>
    </citation>
    <scope>NUCLEOTIDE SEQUENCE</scope>
    <source>
        <tissue evidence="1">Shoot tissue taken approximately 20 cm above the soil surface</tissue>
    </source>
</reference>
<dbReference type="AlphaFoldDB" id="A0A0A8Y124"/>
<protein>
    <submittedName>
        <fullName evidence="1">Uncharacterized protein</fullName>
    </submittedName>
</protein>
<accession>A0A0A8Y124</accession>